<keyword evidence="2" id="KW-1185">Reference proteome</keyword>
<protein>
    <submittedName>
        <fullName evidence="1">Uncharacterized protein</fullName>
    </submittedName>
</protein>
<sequence length="83" mass="9770">MEDLRRWHAGGHALVQRRYLNSDGRRVDWKLIDVQTLDLLGDAVEDGREVYSELRDPSEEELRRWPARVRFDPENTPPQQTGV</sequence>
<comment type="caution">
    <text evidence="1">The sequence shown here is derived from an EMBL/GenBank/DDBJ whole genome shotgun (WGS) entry which is preliminary data.</text>
</comment>
<dbReference type="EMBL" id="BAABAL010000018">
    <property type="protein sequence ID" value="GAA4022497.1"/>
    <property type="molecule type" value="Genomic_DNA"/>
</dbReference>
<evidence type="ECO:0000313" key="2">
    <source>
        <dbReference type="Proteomes" id="UP001501747"/>
    </source>
</evidence>
<proteinExistence type="predicted"/>
<accession>A0ABP7T887</accession>
<reference evidence="2" key="1">
    <citation type="journal article" date="2019" name="Int. J. Syst. Evol. Microbiol.">
        <title>The Global Catalogue of Microorganisms (GCM) 10K type strain sequencing project: providing services to taxonomists for standard genome sequencing and annotation.</title>
        <authorList>
            <consortium name="The Broad Institute Genomics Platform"/>
            <consortium name="The Broad Institute Genome Sequencing Center for Infectious Disease"/>
            <person name="Wu L."/>
            <person name="Ma J."/>
        </authorList>
    </citation>
    <scope>NUCLEOTIDE SEQUENCE [LARGE SCALE GENOMIC DNA]</scope>
    <source>
        <strain evidence="2">JCM 17342</strain>
    </source>
</reference>
<evidence type="ECO:0000313" key="1">
    <source>
        <dbReference type="EMBL" id="GAA4022497.1"/>
    </source>
</evidence>
<dbReference type="RefSeq" id="WP_344880185.1">
    <property type="nucleotide sequence ID" value="NZ_BAABAL010000018.1"/>
</dbReference>
<gene>
    <name evidence="1" type="ORF">GCM10022247_53420</name>
</gene>
<dbReference type="Proteomes" id="UP001501747">
    <property type="component" value="Unassembled WGS sequence"/>
</dbReference>
<name>A0ABP7T887_9PSEU</name>
<organism evidence="1 2">
    <name type="scientific">Allokutzneria multivorans</name>
    <dbReference type="NCBI Taxonomy" id="1142134"/>
    <lineage>
        <taxon>Bacteria</taxon>
        <taxon>Bacillati</taxon>
        <taxon>Actinomycetota</taxon>
        <taxon>Actinomycetes</taxon>
        <taxon>Pseudonocardiales</taxon>
        <taxon>Pseudonocardiaceae</taxon>
        <taxon>Allokutzneria</taxon>
    </lineage>
</organism>